<dbReference type="GO" id="GO:0030198">
    <property type="term" value="P:extracellular matrix organization"/>
    <property type="evidence" value="ECO:0007669"/>
    <property type="project" value="TreeGrafter"/>
</dbReference>
<sequence>MFPLWAEPARTPWEKAQPPGTCHRAPALGLAPEWGPGDPRPGKGTPNPNLPFVIGVFGLRFNDLWMCINSTLPGVSKKSDGWVGLGCCELAIAGECRRECKQASSKNDITKVCKKVTENSLYSCITKNEMGSACCGFVGRHTNCRDFCDAIFRTDSTPTESQIKTVKDFCKSHSPKLVECVNNFTESYPARSPIDSLYCCDRAEAPNCQTACRHLLRTMNTDQEIMEGLIKECGTQPLPQDPMWQCFLSRSHPPSPPQEETPHPAKMDCAKLHCCSKANTSVCREKCHQISTHWGSQTWQDFDQLCEYNPMEMELINCLADVREPCQLGCKDLTYCTNFNNSLHDVEQSDGQWETTIFESGCSAVDATDSPAREQPDEQTMERMGGIKEDLVCSGSQRLCAVFWIGRSGVPMKLHLSS</sequence>
<dbReference type="GO" id="GO:0005886">
    <property type="term" value="C:plasma membrane"/>
    <property type="evidence" value="ECO:0007669"/>
    <property type="project" value="TreeGrafter"/>
</dbReference>
<keyword evidence="5" id="KW-1185">Reference proteome</keyword>
<dbReference type="GO" id="GO:0002040">
    <property type="term" value="P:sprouting angiogenesis"/>
    <property type="evidence" value="ECO:0007669"/>
    <property type="project" value="TreeGrafter"/>
</dbReference>
<evidence type="ECO:0008006" key="6">
    <source>
        <dbReference type="Google" id="ProtNLM"/>
    </source>
</evidence>
<evidence type="ECO:0000259" key="3">
    <source>
        <dbReference type="Pfam" id="PF23332"/>
    </source>
</evidence>
<protein>
    <recommendedName>
        <fullName evidence="6">RECK</fullName>
    </recommendedName>
</protein>
<evidence type="ECO:0000313" key="4">
    <source>
        <dbReference type="EMBL" id="PWA27964.1"/>
    </source>
</evidence>
<dbReference type="Pfam" id="PF23332">
    <property type="entry name" value="CC4_RECK"/>
    <property type="match status" value="2"/>
</dbReference>
<feature type="domain" description="Reversion-inducing cysteine-rich protein with Kazal CC4" evidence="3">
    <location>
        <begin position="268"/>
        <end position="319"/>
    </location>
</feature>
<dbReference type="Pfam" id="PF23298">
    <property type="entry name" value="FZ_RECK"/>
    <property type="match status" value="1"/>
</dbReference>
<gene>
    <name evidence="4" type="ORF">CCH79_00017527</name>
</gene>
<evidence type="ECO:0000313" key="5">
    <source>
        <dbReference type="Proteomes" id="UP000250572"/>
    </source>
</evidence>
<dbReference type="GO" id="GO:0008191">
    <property type="term" value="F:metalloendopeptidase inhibitor activity"/>
    <property type="evidence" value="ECO:0007669"/>
    <property type="project" value="InterPro"/>
</dbReference>
<dbReference type="Proteomes" id="UP000250572">
    <property type="component" value="Unassembled WGS sequence"/>
</dbReference>
<dbReference type="InterPro" id="IPR055110">
    <property type="entry name" value="RECK-like_N"/>
</dbReference>
<reference evidence="4 5" key="1">
    <citation type="journal article" date="2018" name="G3 (Bethesda)">
        <title>A High-Quality Reference Genome for the Invasive Mosquitofish Gambusia affinis Using a Chicago Library.</title>
        <authorList>
            <person name="Hoffberg S.L."/>
            <person name="Troendle N.J."/>
            <person name="Glenn T.C."/>
            <person name="Mahmud O."/>
            <person name="Louha S."/>
            <person name="Chalopin D."/>
            <person name="Bennetzen J.L."/>
            <person name="Mauricio R."/>
        </authorList>
    </citation>
    <scope>NUCLEOTIDE SEQUENCE [LARGE SCALE GENOMIC DNA]</scope>
    <source>
        <strain evidence="4">NE01/NJP1002.9</strain>
        <tissue evidence="4">Muscle</tissue>
    </source>
</reference>
<dbReference type="EMBL" id="NHOQ01000961">
    <property type="protein sequence ID" value="PWA27964.1"/>
    <property type="molecule type" value="Genomic_DNA"/>
</dbReference>
<dbReference type="Pfam" id="PF22961">
    <property type="entry name" value="RECK-like_N"/>
    <property type="match status" value="1"/>
</dbReference>
<dbReference type="InterPro" id="IPR039016">
    <property type="entry name" value="RECK"/>
</dbReference>
<evidence type="ECO:0000259" key="2">
    <source>
        <dbReference type="Pfam" id="PF23298"/>
    </source>
</evidence>
<organism evidence="4 5">
    <name type="scientific">Gambusia affinis</name>
    <name type="common">Western mosquitofish</name>
    <name type="synonym">Heterandria affinis</name>
    <dbReference type="NCBI Taxonomy" id="33528"/>
    <lineage>
        <taxon>Eukaryota</taxon>
        <taxon>Metazoa</taxon>
        <taxon>Chordata</taxon>
        <taxon>Craniata</taxon>
        <taxon>Vertebrata</taxon>
        <taxon>Euteleostomi</taxon>
        <taxon>Actinopterygii</taxon>
        <taxon>Neopterygii</taxon>
        <taxon>Teleostei</taxon>
        <taxon>Neoteleostei</taxon>
        <taxon>Acanthomorphata</taxon>
        <taxon>Ovalentaria</taxon>
        <taxon>Atherinomorphae</taxon>
        <taxon>Cyprinodontiformes</taxon>
        <taxon>Poeciliidae</taxon>
        <taxon>Poeciliinae</taxon>
        <taxon>Gambusia</taxon>
    </lineage>
</organism>
<proteinExistence type="predicted"/>
<accession>A0A315VYD2</accession>
<feature type="domain" description="Reversion-inducing cysteine-rich protein with Kazal CC4" evidence="3">
    <location>
        <begin position="194"/>
        <end position="248"/>
    </location>
</feature>
<evidence type="ECO:0000259" key="1">
    <source>
        <dbReference type="Pfam" id="PF22961"/>
    </source>
</evidence>
<feature type="domain" description="Reversion-inducing cysteine-rich protein with Kazal frizzled-like" evidence="2">
    <location>
        <begin position="321"/>
        <end position="344"/>
    </location>
</feature>
<dbReference type="PANTHER" id="PTHR13487">
    <property type="entry name" value="SERINE PROTEASE INHIBITOR"/>
    <property type="match status" value="1"/>
</dbReference>
<dbReference type="AlphaFoldDB" id="A0A315VYD2"/>
<dbReference type="InterPro" id="IPR056978">
    <property type="entry name" value="CC4_RECK"/>
</dbReference>
<feature type="domain" description="Reversion-inducing cysteine-rich with Kazal motifs N-terminal" evidence="1">
    <location>
        <begin position="79"/>
        <end position="128"/>
    </location>
</feature>
<dbReference type="InterPro" id="IPR056979">
    <property type="entry name" value="FZ_RECK"/>
</dbReference>
<dbReference type="PANTHER" id="PTHR13487:SF3">
    <property type="entry name" value="REVERSION-INDUCING CYSTEINE-RICH PROTEIN WITH KAZAL MOTIFS"/>
    <property type="match status" value="1"/>
</dbReference>
<name>A0A315VYD2_GAMAF</name>
<dbReference type="GO" id="GO:0001955">
    <property type="term" value="P:blood vessel maturation"/>
    <property type="evidence" value="ECO:0007669"/>
    <property type="project" value="TreeGrafter"/>
</dbReference>
<comment type="caution">
    <text evidence="4">The sequence shown here is derived from an EMBL/GenBank/DDBJ whole genome shotgun (WGS) entry which is preliminary data.</text>
</comment>
<dbReference type="STRING" id="33528.ENSGAFP00000000904"/>